<name>A0A7T3PGV4_9CAUD</name>
<sequence>MNKVTIEQCLAIVKNQCDLNAKVNPNWFNAGYPFHRAVWTEAAEALDHLPWEWWKAKGEVSPDAIAKVRLELIDILHFGISHTLIAVGVRQVDIQRIAEHMHNYSQAYYDKGLGRLFNLELVVRGLEVIAGEAAFTCSFAFEHFFRTAFCAGLTPEAIVSLYNGKNALNRFRQANGYKTGGYIKEWRRFDADPKGMEDNDILYQVALNGDVPKSIEQITEELAVVYADVKAFHAKVC</sequence>
<dbReference type="InterPro" id="IPR014871">
    <property type="entry name" value="dUTPase/dCTP_pyrophosphatase"/>
</dbReference>
<dbReference type="Pfam" id="PF08761">
    <property type="entry name" value="dUTPase_2"/>
    <property type="match status" value="1"/>
</dbReference>
<dbReference type="Gene3D" id="1.10.4010.10">
    <property type="entry name" value="Type II deoxyuridine triphosphatase"/>
    <property type="match status" value="1"/>
</dbReference>
<proteinExistence type="predicted"/>
<evidence type="ECO:0000313" key="1">
    <source>
        <dbReference type="EMBL" id="QPZ53264.1"/>
    </source>
</evidence>
<keyword evidence="2" id="KW-1185">Reference proteome</keyword>
<protein>
    <submittedName>
        <fullName evidence="1">dUTPase</fullName>
    </submittedName>
</protein>
<gene>
    <name evidence="1" type="ORF">AchV4_0038</name>
</gene>
<dbReference type="SUPFAM" id="SSF101386">
    <property type="entry name" value="all-alpha NTP pyrophosphatases"/>
    <property type="match status" value="1"/>
</dbReference>
<dbReference type="EMBL" id="MW269554">
    <property type="protein sequence ID" value="QPZ53264.1"/>
    <property type="molecule type" value="Genomic_DNA"/>
</dbReference>
<reference evidence="1 2" key="1">
    <citation type="submission" date="2020-11" db="EMBL/GenBank/DDBJ databases">
        <title>Complete Genome Sequence of Achromobacter phage vB_AchrS_AchV4.</title>
        <authorList>
            <person name="Kaliniene L."/>
            <person name="Noreika A."/>
            <person name="Meskys R."/>
        </authorList>
    </citation>
    <scope>NUCLEOTIDE SEQUENCE [LARGE SCALE GENOMIC DNA]</scope>
</reference>
<accession>A0A7T3PGV4</accession>
<organism evidence="1 2">
    <name type="scientific">Achromobacter phage vB_AchrS_AchV4</name>
    <dbReference type="NCBI Taxonomy" id="2796514"/>
    <lineage>
        <taxon>Viruses</taxon>
        <taxon>Duplodnaviria</taxon>
        <taxon>Heunggongvirae</taxon>
        <taxon>Uroviricota</taxon>
        <taxon>Caudoviricetes</taxon>
        <taxon>Casjensviridae</taxon>
        <taxon>Gediminasvirus</taxon>
        <taxon>Gediminasvirus AchV4</taxon>
    </lineage>
</organism>
<evidence type="ECO:0000313" key="2">
    <source>
        <dbReference type="Proteomes" id="UP000595170"/>
    </source>
</evidence>
<dbReference type="Proteomes" id="UP000595170">
    <property type="component" value="Segment"/>
</dbReference>
<dbReference type="CDD" id="cd11527">
    <property type="entry name" value="NTP-PPase_dUTPase"/>
    <property type="match status" value="1"/>
</dbReference>